<name>A0A444YR15_ARAHY</name>
<dbReference type="InterPro" id="IPR059064">
    <property type="entry name" value="TYRAAT2_C"/>
</dbReference>
<dbReference type="Proteomes" id="UP000289738">
    <property type="component" value="Chromosome B06"/>
</dbReference>
<dbReference type="GO" id="GO:0006571">
    <property type="term" value="P:tyrosine biosynthetic process"/>
    <property type="evidence" value="ECO:0007669"/>
    <property type="project" value="InterPro"/>
</dbReference>
<proteinExistence type="predicted"/>
<comment type="caution">
    <text evidence="3">The sequence shown here is derived from an EMBL/GenBank/DDBJ whole genome shotgun (WGS) entry which is preliminary data.</text>
</comment>
<feature type="region of interest" description="Disordered" evidence="1">
    <location>
        <begin position="51"/>
        <end position="73"/>
    </location>
</feature>
<evidence type="ECO:0000256" key="1">
    <source>
        <dbReference type="SAM" id="MobiDB-lite"/>
    </source>
</evidence>
<feature type="compositionally biased region" description="Polar residues" evidence="1">
    <location>
        <begin position="62"/>
        <end position="73"/>
    </location>
</feature>
<dbReference type="STRING" id="3818.A0A444YR15"/>
<dbReference type="GO" id="GO:0033730">
    <property type="term" value="F:arogenate dehydrogenase (NADP+) activity"/>
    <property type="evidence" value="ECO:0007669"/>
    <property type="project" value="InterPro"/>
</dbReference>
<dbReference type="EMBL" id="SDMP01000016">
    <property type="protein sequence ID" value="RYR04357.1"/>
    <property type="molecule type" value="Genomic_DNA"/>
</dbReference>
<organism evidence="3 4">
    <name type="scientific">Arachis hypogaea</name>
    <name type="common">Peanut</name>
    <dbReference type="NCBI Taxonomy" id="3818"/>
    <lineage>
        <taxon>Eukaryota</taxon>
        <taxon>Viridiplantae</taxon>
        <taxon>Streptophyta</taxon>
        <taxon>Embryophyta</taxon>
        <taxon>Tracheophyta</taxon>
        <taxon>Spermatophyta</taxon>
        <taxon>Magnoliopsida</taxon>
        <taxon>eudicotyledons</taxon>
        <taxon>Gunneridae</taxon>
        <taxon>Pentapetalae</taxon>
        <taxon>rosids</taxon>
        <taxon>fabids</taxon>
        <taxon>Fabales</taxon>
        <taxon>Fabaceae</taxon>
        <taxon>Papilionoideae</taxon>
        <taxon>50 kb inversion clade</taxon>
        <taxon>dalbergioids sensu lato</taxon>
        <taxon>Dalbergieae</taxon>
        <taxon>Pterocarpus clade</taxon>
        <taxon>Arachis</taxon>
    </lineage>
</organism>
<dbReference type="AlphaFoldDB" id="A0A444YR15"/>
<gene>
    <name evidence="3" type="ORF">Ahy_B06g084061</name>
</gene>
<dbReference type="Pfam" id="PF26213">
    <property type="entry name" value="TYRAAT1_C"/>
    <property type="match status" value="1"/>
</dbReference>
<dbReference type="InterPro" id="IPR045011">
    <property type="entry name" value="TYRAAT1/2"/>
</dbReference>
<keyword evidence="4" id="KW-1185">Reference proteome</keyword>
<accession>A0A444YR15</accession>
<protein>
    <recommendedName>
        <fullName evidence="2">TYRAAT2-like C-terminal domain-containing protein</fullName>
    </recommendedName>
</protein>
<evidence type="ECO:0000259" key="2">
    <source>
        <dbReference type="Pfam" id="PF26213"/>
    </source>
</evidence>
<dbReference type="PANTHER" id="PTHR43207">
    <property type="entry name" value="AROGENATE DEHYDROGENASE-RELATED"/>
    <property type="match status" value="1"/>
</dbReference>
<evidence type="ECO:0000313" key="4">
    <source>
        <dbReference type="Proteomes" id="UP000289738"/>
    </source>
</evidence>
<evidence type="ECO:0000313" key="3">
    <source>
        <dbReference type="EMBL" id="RYR04357.1"/>
    </source>
</evidence>
<sequence>MGDNFDLYYSLFLYNLNAMKQLERFDLAFESFKKQLFSRLHKQILALPEKSMCPEKSEDSDASSPLSKTVDTK</sequence>
<feature type="domain" description="TYRAAT2-like C-terminal" evidence="2">
    <location>
        <begin position="1"/>
        <end position="43"/>
    </location>
</feature>
<reference evidence="3 4" key="1">
    <citation type="submission" date="2019-01" db="EMBL/GenBank/DDBJ databases">
        <title>Sequencing of cultivated peanut Arachis hypogaea provides insights into genome evolution and oil improvement.</title>
        <authorList>
            <person name="Chen X."/>
        </authorList>
    </citation>
    <scope>NUCLEOTIDE SEQUENCE [LARGE SCALE GENOMIC DNA]</scope>
    <source>
        <strain evidence="4">cv. Fuhuasheng</strain>
        <tissue evidence="3">Leaves</tissue>
    </source>
</reference>
<dbReference type="PANTHER" id="PTHR43207:SF8">
    <property type="entry name" value="AROGENATE DEHYDROGENASE 1, CHLOROPLASTIC"/>
    <property type="match status" value="1"/>
</dbReference>